<dbReference type="InterPro" id="IPR029063">
    <property type="entry name" value="SAM-dependent_MTases_sf"/>
</dbReference>
<feature type="region of interest" description="Disordered" evidence="9">
    <location>
        <begin position="405"/>
        <end position="434"/>
    </location>
</feature>
<evidence type="ECO:0000313" key="12">
    <source>
        <dbReference type="Proteomes" id="UP000267081"/>
    </source>
</evidence>
<dbReference type="EMBL" id="RSEC01000032">
    <property type="protein sequence ID" value="RSD22195.1"/>
    <property type="molecule type" value="Genomic_DNA"/>
</dbReference>
<comment type="catalytic activity">
    <reaction evidence="8">
        <text>arsenic triglutathione + 3 [thioredoxin]-dithiol + 3 S-adenosyl-L-methionine = trimethylarsine + 3 [thioredoxin]-disulfide + 3 glutathione + 3 S-adenosyl-L-homocysteine + 3 H(+)</text>
        <dbReference type="Rhea" id="RHEA:69432"/>
        <dbReference type="Rhea" id="RHEA-COMP:10698"/>
        <dbReference type="Rhea" id="RHEA-COMP:10700"/>
        <dbReference type="ChEBI" id="CHEBI:15378"/>
        <dbReference type="ChEBI" id="CHEBI:27130"/>
        <dbReference type="ChEBI" id="CHEBI:29950"/>
        <dbReference type="ChEBI" id="CHEBI:50058"/>
        <dbReference type="ChEBI" id="CHEBI:57856"/>
        <dbReference type="ChEBI" id="CHEBI:57925"/>
        <dbReference type="ChEBI" id="CHEBI:59789"/>
        <dbReference type="ChEBI" id="CHEBI:183640"/>
        <dbReference type="EC" id="2.1.1.137"/>
    </reaction>
</comment>
<evidence type="ECO:0000256" key="6">
    <source>
        <dbReference type="ARBA" id="ARBA00047941"/>
    </source>
</evidence>
<dbReference type="RefSeq" id="WP_125307438.1">
    <property type="nucleotide sequence ID" value="NZ_RSEC01000032.1"/>
</dbReference>
<dbReference type="CDD" id="cd04301">
    <property type="entry name" value="NAT_SF"/>
    <property type="match status" value="1"/>
</dbReference>
<dbReference type="InterPro" id="IPR025714">
    <property type="entry name" value="Methyltranfer_dom"/>
</dbReference>
<dbReference type="Gene3D" id="3.40.630.30">
    <property type="match status" value="1"/>
</dbReference>
<dbReference type="Gene3D" id="3.40.50.150">
    <property type="entry name" value="Vaccinia Virus protein VP39"/>
    <property type="match status" value="1"/>
</dbReference>
<comment type="caution">
    <text evidence="11">The sequence shown here is derived from an EMBL/GenBank/DDBJ whole genome shotgun (WGS) entry which is preliminary data.</text>
</comment>
<comment type="similarity">
    <text evidence="3">Belongs to the methyltransferase superfamily. Arsenite methyltransferase family.</text>
</comment>
<feature type="domain" description="N-acetyltransferase" evidence="10">
    <location>
        <begin position="242"/>
        <end position="399"/>
    </location>
</feature>
<accession>A0A427TGH1</accession>
<evidence type="ECO:0000256" key="2">
    <source>
        <dbReference type="ARBA" id="ARBA00022691"/>
    </source>
</evidence>
<keyword evidence="12" id="KW-1185">Reference proteome</keyword>
<dbReference type="AlphaFoldDB" id="A0A427TGH1"/>
<evidence type="ECO:0000256" key="4">
    <source>
        <dbReference type="ARBA" id="ARBA00034521"/>
    </source>
</evidence>
<keyword evidence="2" id="KW-0949">S-adenosyl-L-methionine</keyword>
<keyword evidence="1 11" id="KW-0808">Transferase</keyword>
<dbReference type="PANTHER" id="PTHR43675">
    <property type="entry name" value="ARSENITE METHYLTRANSFERASE"/>
    <property type="match status" value="1"/>
</dbReference>
<dbReference type="PANTHER" id="PTHR43675:SF8">
    <property type="entry name" value="ARSENITE METHYLTRANSFERASE"/>
    <property type="match status" value="1"/>
</dbReference>
<dbReference type="PROSITE" id="PS51186">
    <property type="entry name" value="GNAT"/>
    <property type="match status" value="1"/>
</dbReference>
<dbReference type="OrthoDB" id="9805171at2"/>
<sequence>MTPDRDAVGDRYATAARRALAGDGTGLLTGDGDTDRLGAVHYHGEEMPAEVTATSLGCGNPVAVADLHPGETVLDLGSGGGLDVLLSARRVGPTGRAIGLDMTDDMLILARRHAEQAGVTNAEFVKGTIERVPLPDASVDVVISNCVIALSPDKPAVFAEIARVLRPGGRLGVTDILAGDTLTDAERAARTGAVDCLGGALTADGYRALLREAGFAGIDVRPTHEVGDKLHSAIIRARRPPVRVVPMTADHAEQVLAIHQAGLDTGDASFETTAPGWDTWDATHLPEHRLVALAPSGEVAGWTAVTAVSSRCVYAGVVEHSVYVHPGHRRSGIGQALLKALIDATEAAGVWTVQSGVFPENSASRKLHERAGFREIGIRHHVGRHRDRWRDVVLIERRSTRVGVGHPVGMPAEGRSGFAHETAVDTAHQDKHLK</sequence>
<dbReference type="EC" id="2.1.1.137" evidence="4"/>
<evidence type="ECO:0000256" key="5">
    <source>
        <dbReference type="ARBA" id="ARBA00034545"/>
    </source>
</evidence>
<proteinExistence type="inferred from homology"/>
<evidence type="ECO:0000256" key="1">
    <source>
        <dbReference type="ARBA" id="ARBA00022679"/>
    </source>
</evidence>
<reference evidence="11 12" key="1">
    <citation type="submission" date="2018-12" db="EMBL/GenBank/DDBJ databases">
        <title>Amycolatopsis eburnea sp. nov. actinomycete associate with arbuscular mycorrhiza fungal spore.</title>
        <authorList>
            <person name="Lumyong S."/>
            <person name="Chaiya L."/>
        </authorList>
    </citation>
    <scope>NUCLEOTIDE SEQUENCE [LARGE SCALE GENOMIC DNA]</scope>
    <source>
        <strain evidence="11 12">GLM-1</strain>
    </source>
</reference>
<evidence type="ECO:0000259" key="10">
    <source>
        <dbReference type="PROSITE" id="PS51186"/>
    </source>
</evidence>
<evidence type="ECO:0000256" key="8">
    <source>
        <dbReference type="ARBA" id="ARBA00048428"/>
    </source>
</evidence>
<dbReference type="Pfam" id="PF00583">
    <property type="entry name" value="Acetyltransf_1"/>
    <property type="match status" value="1"/>
</dbReference>
<gene>
    <name evidence="11" type="ORF">EIY87_10375</name>
</gene>
<evidence type="ECO:0000256" key="3">
    <source>
        <dbReference type="ARBA" id="ARBA00034487"/>
    </source>
</evidence>
<dbReference type="SUPFAM" id="SSF53335">
    <property type="entry name" value="S-adenosyl-L-methionine-dependent methyltransferases"/>
    <property type="match status" value="1"/>
</dbReference>
<evidence type="ECO:0000256" key="7">
    <source>
        <dbReference type="ARBA" id="ARBA00047943"/>
    </source>
</evidence>
<comment type="catalytic activity">
    <reaction evidence="7">
        <text>arsenic triglutathione + 2 [thioredoxin]-dithiol + 2 S-adenosyl-L-methionine + H2O = dimethylarsinous acid + 2 [thioredoxin]-disulfide + 3 glutathione + 2 S-adenosyl-L-homocysteine + 2 H(+)</text>
        <dbReference type="Rhea" id="RHEA:69464"/>
        <dbReference type="Rhea" id="RHEA-COMP:10698"/>
        <dbReference type="Rhea" id="RHEA-COMP:10700"/>
        <dbReference type="ChEBI" id="CHEBI:15377"/>
        <dbReference type="ChEBI" id="CHEBI:15378"/>
        <dbReference type="ChEBI" id="CHEBI:23808"/>
        <dbReference type="ChEBI" id="CHEBI:29950"/>
        <dbReference type="ChEBI" id="CHEBI:50058"/>
        <dbReference type="ChEBI" id="CHEBI:57856"/>
        <dbReference type="ChEBI" id="CHEBI:57925"/>
        <dbReference type="ChEBI" id="CHEBI:59789"/>
        <dbReference type="ChEBI" id="CHEBI:183640"/>
        <dbReference type="EC" id="2.1.1.137"/>
    </reaction>
</comment>
<dbReference type="InterPro" id="IPR016181">
    <property type="entry name" value="Acyl_CoA_acyltransferase"/>
</dbReference>
<dbReference type="GO" id="GO:0016747">
    <property type="term" value="F:acyltransferase activity, transferring groups other than amino-acyl groups"/>
    <property type="evidence" value="ECO:0007669"/>
    <property type="project" value="InterPro"/>
</dbReference>
<dbReference type="Pfam" id="PF13847">
    <property type="entry name" value="Methyltransf_31"/>
    <property type="match status" value="1"/>
</dbReference>
<dbReference type="CDD" id="cd02440">
    <property type="entry name" value="AdoMet_MTases"/>
    <property type="match status" value="1"/>
</dbReference>
<dbReference type="SUPFAM" id="SSF55729">
    <property type="entry name" value="Acyl-CoA N-acyltransferases (Nat)"/>
    <property type="match status" value="1"/>
</dbReference>
<protein>
    <recommendedName>
        <fullName evidence="5">Arsenite methyltransferase</fullName>
        <ecNumber evidence="4">2.1.1.137</ecNumber>
    </recommendedName>
</protein>
<evidence type="ECO:0000313" key="11">
    <source>
        <dbReference type="EMBL" id="RSD22195.1"/>
    </source>
</evidence>
<organism evidence="11 12">
    <name type="scientific">Amycolatopsis eburnea</name>
    <dbReference type="NCBI Taxonomy" id="2267691"/>
    <lineage>
        <taxon>Bacteria</taxon>
        <taxon>Bacillati</taxon>
        <taxon>Actinomycetota</taxon>
        <taxon>Actinomycetes</taxon>
        <taxon>Pseudonocardiales</taxon>
        <taxon>Pseudonocardiaceae</taxon>
        <taxon>Amycolatopsis</taxon>
    </lineage>
</organism>
<dbReference type="InterPro" id="IPR000182">
    <property type="entry name" value="GNAT_dom"/>
</dbReference>
<dbReference type="Proteomes" id="UP000267081">
    <property type="component" value="Unassembled WGS sequence"/>
</dbReference>
<comment type="catalytic activity">
    <reaction evidence="6">
        <text>arsenic triglutathione + [thioredoxin]-dithiol + S-adenosyl-L-methionine + 2 H2O = methylarsonous acid + [thioredoxin]-disulfide + 3 glutathione + S-adenosyl-L-homocysteine + H(+)</text>
        <dbReference type="Rhea" id="RHEA:69460"/>
        <dbReference type="Rhea" id="RHEA-COMP:10698"/>
        <dbReference type="Rhea" id="RHEA-COMP:10700"/>
        <dbReference type="ChEBI" id="CHEBI:15377"/>
        <dbReference type="ChEBI" id="CHEBI:15378"/>
        <dbReference type="ChEBI" id="CHEBI:17826"/>
        <dbReference type="ChEBI" id="CHEBI:29950"/>
        <dbReference type="ChEBI" id="CHEBI:50058"/>
        <dbReference type="ChEBI" id="CHEBI:57856"/>
        <dbReference type="ChEBI" id="CHEBI:57925"/>
        <dbReference type="ChEBI" id="CHEBI:59789"/>
        <dbReference type="ChEBI" id="CHEBI:183640"/>
        <dbReference type="EC" id="2.1.1.137"/>
    </reaction>
</comment>
<dbReference type="InterPro" id="IPR026669">
    <property type="entry name" value="Arsenite_MeTrfase-like"/>
</dbReference>
<evidence type="ECO:0000256" key="9">
    <source>
        <dbReference type="SAM" id="MobiDB-lite"/>
    </source>
</evidence>
<name>A0A427TGH1_9PSEU</name>
<dbReference type="GO" id="GO:0030791">
    <property type="term" value="F:arsenite methyltransferase activity"/>
    <property type="evidence" value="ECO:0007669"/>
    <property type="project" value="UniProtKB-EC"/>
</dbReference>